<dbReference type="PANTHER" id="PTHR42879:SF2">
    <property type="entry name" value="3-OXOACYL-[ACYL-CARRIER-PROTEIN] REDUCTASE FABG"/>
    <property type="match status" value="1"/>
</dbReference>
<dbReference type="GO" id="GO:0032787">
    <property type="term" value="P:monocarboxylic acid metabolic process"/>
    <property type="evidence" value="ECO:0007669"/>
    <property type="project" value="UniProtKB-ARBA"/>
</dbReference>
<dbReference type="Proteomes" id="UP000198846">
    <property type="component" value="Unassembled WGS sequence"/>
</dbReference>
<evidence type="ECO:0000256" key="2">
    <source>
        <dbReference type="RuleBase" id="RU000363"/>
    </source>
</evidence>
<dbReference type="InterPro" id="IPR002347">
    <property type="entry name" value="SDR_fam"/>
</dbReference>
<keyword evidence="4" id="KW-1185">Reference proteome</keyword>
<dbReference type="FunFam" id="3.40.50.720:FF:000084">
    <property type="entry name" value="Short-chain dehydrogenase reductase"/>
    <property type="match status" value="1"/>
</dbReference>
<sequence length="241" mass="26090">MTTLKNKVALITGGTKGIGYGIAERLLQEGVNVAITSRTLESAQDAAKRLNENTKTEAKAIGFQADVRNLKSQQEAVNAVEDVFGQLDVMIANAGIGHFGNIEDITEKQWQDTIDTNLTGVFNSIKASVNSLKKTKGYYLTISSLAGENFFANGSAYNASKFGVTGFTQAVMLDLRQHGIKVSTIMPGSVATHFNGHTPNEEDAWKIQSEDIGELVTDLLKMNPRTLPSKIEVRPSMPPSK</sequence>
<dbReference type="OrthoDB" id="9775296at2"/>
<accession>A0A1H3ZV54</accession>
<dbReference type="AlphaFoldDB" id="A0A1H3ZV54"/>
<dbReference type="PRINTS" id="PR00080">
    <property type="entry name" value="SDRFAMILY"/>
</dbReference>
<name>A0A1H3ZV54_BIZPA</name>
<dbReference type="Pfam" id="PF00106">
    <property type="entry name" value="adh_short"/>
    <property type="match status" value="1"/>
</dbReference>
<dbReference type="SUPFAM" id="SSF51735">
    <property type="entry name" value="NAD(P)-binding Rossmann-fold domains"/>
    <property type="match status" value="1"/>
</dbReference>
<comment type="similarity">
    <text evidence="1 2">Belongs to the short-chain dehydrogenases/reductases (SDR) family.</text>
</comment>
<evidence type="ECO:0000313" key="4">
    <source>
        <dbReference type="Proteomes" id="UP000198846"/>
    </source>
</evidence>
<reference evidence="3 4" key="1">
    <citation type="submission" date="2016-10" db="EMBL/GenBank/DDBJ databases">
        <authorList>
            <person name="de Groot N.N."/>
        </authorList>
    </citation>
    <scope>NUCLEOTIDE SEQUENCE [LARGE SCALE GENOMIC DNA]</scope>
    <source>
        <strain evidence="3 4">DSM 23842</strain>
    </source>
</reference>
<gene>
    <name evidence="3" type="ORF">SAMN04487990_10982</name>
</gene>
<dbReference type="NCBIfam" id="NF005594">
    <property type="entry name" value="PRK07326.1"/>
    <property type="match status" value="1"/>
</dbReference>
<dbReference type="InterPro" id="IPR050259">
    <property type="entry name" value="SDR"/>
</dbReference>
<dbReference type="RefSeq" id="WP_092133913.1">
    <property type="nucleotide sequence ID" value="NZ_FNQK01000009.1"/>
</dbReference>
<dbReference type="EMBL" id="FNQK01000009">
    <property type="protein sequence ID" value="SEA27525.1"/>
    <property type="molecule type" value="Genomic_DNA"/>
</dbReference>
<proteinExistence type="inferred from homology"/>
<evidence type="ECO:0000313" key="3">
    <source>
        <dbReference type="EMBL" id="SEA27525.1"/>
    </source>
</evidence>
<evidence type="ECO:0000256" key="1">
    <source>
        <dbReference type="ARBA" id="ARBA00006484"/>
    </source>
</evidence>
<dbReference type="Gene3D" id="3.40.50.720">
    <property type="entry name" value="NAD(P)-binding Rossmann-like Domain"/>
    <property type="match status" value="1"/>
</dbReference>
<organism evidence="3 4">
    <name type="scientific">Bizionia paragorgiae</name>
    <dbReference type="NCBI Taxonomy" id="283786"/>
    <lineage>
        <taxon>Bacteria</taxon>
        <taxon>Pseudomonadati</taxon>
        <taxon>Bacteroidota</taxon>
        <taxon>Flavobacteriia</taxon>
        <taxon>Flavobacteriales</taxon>
        <taxon>Flavobacteriaceae</taxon>
        <taxon>Bizionia</taxon>
    </lineage>
</organism>
<dbReference type="PROSITE" id="PS00061">
    <property type="entry name" value="ADH_SHORT"/>
    <property type="match status" value="1"/>
</dbReference>
<dbReference type="PANTHER" id="PTHR42879">
    <property type="entry name" value="3-OXOACYL-(ACYL-CARRIER-PROTEIN) REDUCTASE"/>
    <property type="match status" value="1"/>
</dbReference>
<protein>
    <submittedName>
        <fullName evidence="3">NADP-dependent 3-hydroxy acid dehydrogenase YdfG</fullName>
    </submittedName>
</protein>
<dbReference type="PRINTS" id="PR00081">
    <property type="entry name" value="GDHRDH"/>
</dbReference>
<dbReference type="STRING" id="283786.SAMN04487990_10982"/>
<dbReference type="InterPro" id="IPR020904">
    <property type="entry name" value="Sc_DH/Rdtase_CS"/>
</dbReference>
<dbReference type="InterPro" id="IPR036291">
    <property type="entry name" value="NAD(P)-bd_dom_sf"/>
</dbReference>